<comment type="caution">
    <text evidence="2">The sequence shown here is derived from an EMBL/GenBank/DDBJ whole genome shotgun (WGS) entry which is preliminary data.</text>
</comment>
<evidence type="ECO:0000256" key="1">
    <source>
        <dbReference type="SAM" id="SignalP"/>
    </source>
</evidence>
<dbReference type="InParanoid" id="A0A7C8MSK2"/>
<sequence>MYFNTLSILLIAASAAYGGVVPKDDSDYVWDVTQWQAGLSHGNPADPTTSWYTFNVAGARYGTIESESSIPAFGARCTGSGAGLPLSSDYSECTIDPEISEAGTSVSARIVPDPDFSQAHIAISYVFSNAYVNNIQVQRKGKMKSGTLQLLPSQTGHAYARLMVSH</sequence>
<reference evidence="2 3" key="1">
    <citation type="submission" date="2019-12" db="EMBL/GenBank/DDBJ databases">
        <title>Draft genome sequence of the ascomycete Xylaria multiplex DSM 110363.</title>
        <authorList>
            <person name="Buettner E."/>
            <person name="Kellner H."/>
        </authorList>
    </citation>
    <scope>NUCLEOTIDE SEQUENCE [LARGE SCALE GENOMIC DNA]</scope>
    <source>
        <strain evidence="2 3">DSM 110363</strain>
    </source>
</reference>
<dbReference type="EMBL" id="WUBL01000070">
    <property type="protein sequence ID" value="KAF2967307.1"/>
    <property type="molecule type" value="Genomic_DNA"/>
</dbReference>
<proteinExistence type="predicted"/>
<dbReference type="OrthoDB" id="4723959at2759"/>
<gene>
    <name evidence="2" type="ORF">GQX73_g6288</name>
</gene>
<feature type="signal peptide" evidence="1">
    <location>
        <begin position="1"/>
        <end position="18"/>
    </location>
</feature>
<accession>A0A7C8MSK2</accession>
<evidence type="ECO:0000313" key="3">
    <source>
        <dbReference type="Proteomes" id="UP000481858"/>
    </source>
</evidence>
<keyword evidence="3" id="KW-1185">Reference proteome</keyword>
<dbReference type="AlphaFoldDB" id="A0A7C8MSK2"/>
<evidence type="ECO:0000313" key="2">
    <source>
        <dbReference type="EMBL" id="KAF2967307.1"/>
    </source>
</evidence>
<organism evidence="2 3">
    <name type="scientific">Xylaria multiplex</name>
    <dbReference type="NCBI Taxonomy" id="323545"/>
    <lineage>
        <taxon>Eukaryota</taxon>
        <taxon>Fungi</taxon>
        <taxon>Dikarya</taxon>
        <taxon>Ascomycota</taxon>
        <taxon>Pezizomycotina</taxon>
        <taxon>Sordariomycetes</taxon>
        <taxon>Xylariomycetidae</taxon>
        <taxon>Xylariales</taxon>
        <taxon>Xylariaceae</taxon>
        <taxon>Xylaria</taxon>
    </lineage>
</organism>
<name>A0A7C8MSK2_9PEZI</name>
<dbReference type="Proteomes" id="UP000481858">
    <property type="component" value="Unassembled WGS sequence"/>
</dbReference>
<keyword evidence="1" id="KW-0732">Signal</keyword>
<protein>
    <submittedName>
        <fullName evidence="2">Uncharacterized protein</fullName>
    </submittedName>
</protein>
<feature type="chain" id="PRO_5028977909" evidence="1">
    <location>
        <begin position="19"/>
        <end position="166"/>
    </location>
</feature>